<dbReference type="Gene3D" id="1.10.10.60">
    <property type="entry name" value="Homeodomain-like"/>
    <property type="match status" value="1"/>
</dbReference>
<organism evidence="1 2">
    <name type="scientific">Methylobacterium mesophilicum SR1.6/6</name>
    <dbReference type="NCBI Taxonomy" id="908290"/>
    <lineage>
        <taxon>Bacteria</taxon>
        <taxon>Pseudomonadati</taxon>
        <taxon>Pseudomonadota</taxon>
        <taxon>Alphaproteobacteria</taxon>
        <taxon>Hyphomicrobiales</taxon>
        <taxon>Methylobacteriaceae</taxon>
        <taxon>Methylobacterium</taxon>
    </lineage>
</organism>
<reference evidence="1 2" key="2">
    <citation type="journal article" date="2013" name="Genome Announc.">
        <title>Draft Genome Sequence of Methylobacterium mesophilicum Strain SR1.6/6, Isolated from Citrus sinensis.</title>
        <authorList>
            <person name="Marinho Almeida D."/>
            <person name="Dini-Andreote F."/>
            <person name="Camargo Neves A.A."/>
            <person name="Juca Ramos R.T."/>
            <person name="Andreote F.D."/>
            <person name="Carneiro A.R."/>
            <person name="Oliveira de Souza Lima A."/>
            <person name="Caracciolo Gomes de Sa P.H."/>
            <person name="Ribeiro Barbosa M.S."/>
            <person name="Araujo W.L."/>
            <person name="Silva A."/>
        </authorList>
    </citation>
    <scope>NUCLEOTIDE SEQUENCE [LARGE SCALE GENOMIC DNA]</scope>
    <source>
        <strain evidence="1 2">SR1.6/6</strain>
    </source>
</reference>
<gene>
    <name evidence="1" type="ORF">MMSR116_00850</name>
</gene>
<dbReference type="RefSeq" id="WP_010686859.1">
    <property type="nucleotide sequence ID" value="NZ_CP043538.1"/>
</dbReference>
<sequence>MTKRYAPEEKLEYNRLFLDDFLAELTVDQIAEKHGVSKASIYRWKREQDQVISQLGVFKNFDIEIESAFDIVHRRNSTDLWTLKDALFRIAIWIRWPSEPHQQRAMLITCICNYLRQHYSSPEIQKLSIDEQKFLYKYVDLDFLGSIATPNAPYFDFFNIQSHGKARYSDLDFFGAITKYMLSPLAVRGSTSRYIQLAEVHHLIQNEVFGPTWIMSKRTFEDIWAKRAATFPFLFVERHNKPEYKVDWNFEPQSPEFHQDFDDIIENAGHVKRYLSHCRWATETLRSRLHPRTLKHIRFPNFPDGLASIALPTEPFDAAETAKLKRAGTDFYKAKSDT</sequence>
<accession>A0A6B9FHM9</accession>
<dbReference type="AlphaFoldDB" id="A0A6B9FHM9"/>
<proteinExistence type="predicted"/>
<dbReference type="EMBL" id="CP043538">
    <property type="protein sequence ID" value="QGY00614.1"/>
    <property type="molecule type" value="Genomic_DNA"/>
</dbReference>
<dbReference type="OrthoDB" id="9787680at2"/>
<dbReference type="Proteomes" id="UP000012488">
    <property type="component" value="Chromosome"/>
</dbReference>
<evidence type="ECO:0000313" key="1">
    <source>
        <dbReference type="EMBL" id="QGY00614.1"/>
    </source>
</evidence>
<evidence type="ECO:0000313" key="2">
    <source>
        <dbReference type="Proteomes" id="UP000012488"/>
    </source>
</evidence>
<protein>
    <submittedName>
        <fullName evidence="1">Uncharacterized protein</fullName>
    </submittedName>
</protein>
<reference evidence="1 2" key="1">
    <citation type="journal article" date="2012" name="Genet. Mol. Biol.">
        <title>Analysis of 16S rRNA and mxaF genes revealing insights into Methylobacterium niche-specific plant association.</title>
        <authorList>
            <person name="Dourado M.N."/>
            <person name="Andreote F.D."/>
            <person name="Dini-Andreote F."/>
            <person name="Conti R."/>
            <person name="Araujo J.M."/>
            <person name="Araujo W.L."/>
        </authorList>
    </citation>
    <scope>NUCLEOTIDE SEQUENCE [LARGE SCALE GENOMIC DNA]</scope>
    <source>
        <strain evidence="1 2">SR1.6/6</strain>
    </source>
</reference>
<dbReference type="KEGG" id="mmes:MMSR116_00850"/>
<name>A0A6B9FHM9_9HYPH</name>